<evidence type="ECO:0000256" key="10">
    <source>
        <dbReference type="ARBA" id="ARBA00023136"/>
    </source>
</evidence>
<organism evidence="12 13">
    <name type="scientific">Helicobacter mustelae (strain ATCC 43772 / CCUG 25715 / CIP 103759 / LMG 18044 / NCTC 12198 / R85-136P)</name>
    <name type="common">Campylobacter mustelae</name>
    <dbReference type="NCBI Taxonomy" id="679897"/>
    <lineage>
        <taxon>Bacteria</taxon>
        <taxon>Pseudomonadati</taxon>
        <taxon>Campylobacterota</taxon>
        <taxon>Epsilonproteobacteria</taxon>
        <taxon>Campylobacterales</taxon>
        <taxon>Helicobacteraceae</taxon>
        <taxon>Helicobacter</taxon>
    </lineage>
</organism>
<keyword evidence="13" id="KW-1185">Reference proteome</keyword>
<evidence type="ECO:0000256" key="3">
    <source>
        <dbReference type="ARBA" id="ARBA00014962"/>
    </source>
</evidence>
<dbReference type="PRINTS" id="PR01853">
    <property type="entry name" value="YAJCTRNLCASE"/>
</dbReference>
<dbReference type="PANTHER" id="PTHR33909">
    <property type="entry name" value="SEC TRANSLOCON ACCESSORY COMPLEX SUBUNIT YAJC"/>
    <property type="match status" value="1"/>
</dbReference>
<keyword evidence="6 11" id="KW-0812">Transmembrane</keyword>
<dbReference type="AlphaFoldDB" id="D3UIE2"/>
<dbReference type="EMBL" id="FN555004">
    <property type="protein sequence ID" value="CBG40265.1"/>
    <property type="molecule type" value="Genomic_DNA"/>
</dbReference>
<dbReference type="KEGG" id="hms:HMU10080"/>
<evidence type="ECO:0000256" key="2">
    <source>
        <dbReference type="ARBA" id="ARBA00006742"/>
    </source>
</evidence>
<dbReference type="GO" id="GO:0015031">
    <property type="term" value="P:protein transport"/>
    <property type="evidence" value="ECO:0007669"/>
    <property type="project" value="UniProtKB-KW"/>
</dbReference>
<dbReference type="Pfam" id="PF02699">
    <property type="entry name" value="YajC"/>
    <property type="match status" value="1"/>
</dbReference>
<keyword evidence="10 11" id="KW-0472">Membrane</keyword>
<evidence type="ECO:0000256" key="7">
    <source>
        <dbReference type="ARBA" id="ARBA00022927"/>
    </source>
</evidence>
<feature type="transmembrane region" description="Helical" evidence="11">
    <location>
        <begin position="6"/>
        <end position="25"/>
    </location>
</feature>
<dbReference type="SMART" id="SM01323">
    <property type="entry name" value="YajC"/>
    <property type="match status" value="1"/>
</dbReference>
<accession>D3UIE2</accession>
<dbReference type="STRING" id="679897.HMU10080"/>
<comment type="subcellular location">
    <subcellularLocation>
        <location evidence="1">Cell membrane</location>
        <topology evidence="1">Single-pass membrane protein</topology>
    </subcellularLocation>
</comment>
<evidence type="ECO:0000313" key="13">
    <source>
        <dbReference type="Proteomes" id="UP000001522"/>
    </source>
</evidence>
<keyword evidence="8 11" id="KW-1133">Transmembrane helix</keyword>
<evidence type="ECO:0000256" key="11">
    <source>
        <dbReference type="SAM" id="Phobius"/>
    </source>
</evidence>
<sequence>MENVQGILSSLLPFVVLILIFYFFIIRPQRNQQKKHKQMIEELKKGDKIVTNGGFICEVLKPEEGFFSVKLNDETIARVSKDFIAYKVEEQPAQ</sequence>
<dbReference type="GO" id="GO:0005886">
    <property type="term" value="C:plasma membrane"/>
    <property type="evidence" value="ECO:0007669"/>
    <property type="project" value="UniProtKB-SubCell"/>
</dbReference>
<name>D3UIE2_HELM1</name>
<comment type="similarity">
    <text evidence="2">Belongs to the YajC family.</text>
</comment>
<keyword evidence="4" id="KW-0813">Transport</keyword>
<protein>
    <recommendedName>
        <fullName evidence="3">Sec translocon accessory complex subunit YajC</fullName>
    </recommendedName>
</protein>
<evidence type="ECO:0000256" key="5">
    <source>
        <dbReference type="ARBA" id="ARBA00022475"/>
    </source>
</evidence>
<reference evidence="12 13" key="1">
    <citation type="journal article" date="2010" name="BMC Genomics">
        <title>Comparative genomics and proteomics of Helicobacter mustelae, an ulcerogenic and carcinogenic gastric pathogen.</title>
        <authorList>
            <person name="O'Toole P.W."/>
            <person name="Snelling W.J."/>
            <person name="Canchaya C."/>
            <person name="Forde B.M."/>
            <person name="Hardie K.R."/>
            <person name="Josenhans C."/>
            <person name="Graham R.L.J."/>
            <person name="McMullan G."/>
            <person name="Parkhill J."/>
            <person name="Belda E."/>
            <person name="Bentley S.D."/>
        </authorList>
    </citation>
    <scope>NUCLEOTIDE SEQUENCE [LARGE SCALE GENOMIC DNA]</scope>
    <source>
        <strain evidence="13">ATCC 43772 / LMG 18044 / NCTC 12198 / 12198</strain>
    </source>
</reference>
<dbReference type="PANTHER" id="PTHR33909:SF1">
    <property type="entry name" value="SEC TRANSLOCON ACCESSORY COMPLEX SUBUNIT YAJC"/>
    <property type="match status" value="1"/>
</dbReference>
<dbReference type="RefSeq" id="WP_013023337.1">
    <property type="nucleotide sequence ID" value="NC_013949.1"/>
</dbReference>
<dbReference type="InterPro" id="IPR003849">
    <property type="entry name" value="Preprotein_translocase_YajC"/>
</dbReference>
<evidence type="ECO:0000256" key="9">
    <source>
        <dbReference type="ARBA" id="ARBA00023010"/>
    </source>
</evidence>
<dbReference type="HOGENOM" id="CLU_116157_5_2_7"/>
<keyword evidence="9" id="KW-0811">Translocation</keyword>
<dbReference type="NCBIfam" id="TIGR00739">
    <property type="entry name" value="yajC"/>
    <property type="match status" value="1"/>
</dbReference>
<evidence type="ECO:0000256" key="6">
    <source>
        <dbReference type="ARBA" id="ARBA00022692"/>
    </source>
</evidence>
<evidence type="ECO:0000256" key="8">
    <source>
        <dbReference type="ARBA" id="ARBA00022989"/>
    </source>
</evidence>
<evidence type="ECO:0000256" key="4">
    <source>
        <dbReference type="ARBA" id="ARBA00022448"/>
    </source>
</evidence>
<evidence type="ECO:0000313" key="12">
    <source>
        <dbReference type="EMBL" id="CBG40265.1"/>
    </source>
</evidence>
<dbReference type="eggNOG" id="COG1862">
    <property type="taxonomic scope" value="Bacteria"/>
</dbReference>
<keyword evidence="5" id="KW-1003">Cell membrane</keyword>
<dbReference type="Proteomes" id="UP000001522">
    <property type="component" value="Chromosome"/>
</dbReference>
<gene>
    <name evidence="12" type="primary">yajC</name>
    <name evidence="12" type="ordered locus">HMU10080</name>
</gene>
<evidence type="ECO:0000256" key="1">
    <source>
        <dbReference type="ARBA" id="ARBA00004162"/>
    </source>
</evidence>
<proteinExistence type="inferred from homology"/>
<keyword evidence="7" id="KW-0653">Protein transport</keyword>